<keyword evidence="3" id="KW-1185">Reference proteome</keyword>
<sequence>MKILFYLNLFFVLFLISCSNSEEKLKSPIEKVKIKNNSGVLLLSGQMKNDTLPYGLWTFYNDKEKLILELEFNDSNNLSIKQYSRNGKIIYDAYYINGKLLEEKKCADFEKINYDNGRYLFNKYLDPYFNSEFGKIKKESLSDLKIKIDFLRSKYKNIPIFNDNEMKAIVCFFNPNGANIRL</sequence>
<evidence type="ECO:0000313" key="3">
    <source>
        <dbReference type="Proteomes" id="UP000295270"/>
    </source>
</evidence>
<dbReference type="Proteomes" id="UP000298340">
    <property type="component" value="Unassembled WGS sequence"/>
</dbReference>
<dbReference type="Proteomes" id="UP000295270">
    <property type="component" value="Unassembled WGS sequence"/>
</dbReference>
<evidence type="ECO:0008006" key="5">
    <source>
        <dbReference type="Google" id="ProtNLM"/>
    </source>
</evidence>
<name>A0A4Y7U807_9FLAO</name>
<evidence type="ECO:0000313" key="1">
    <source>
        <dbReference type="EMBL" id="TCN53839.1"/>
    </source>
</evidence>
<dbReference type="EMBL" id="QWDN01000008">
    <property type="protein sequence ID" value="TEB42565.1"/>
    <property type="molecule type" value="Genomic_DNA"/>
</dbReference>
<dbReference type="AlphaFoldDB" id="A0A4Y7U807"/>
<accession>A0A4Y7U807</accession>
<dbReference type="EMBL" id="SLWA01000008">
    <property type="protein sequence ID" value="TCN53839.1"/>
    <property type="molecule type" value="Genomic_DNA"/>
</dbReference>
<proteinExistence type="predicted"/>
<reference evidence="1" key="3">
    <citation type="submission" date="2019-03" db="EMBL/GenBank/DDBJ databases">
        <authorList>
            <person name="Whitman W."/>
            <person name="Huntemann M."/>
            <person name="Clum A."/>
            <person name="Pillay M."/>
            <person name="Palaniappan K."/>
            <person name="Varghese N."/>
            <person name="Mikhailova N."/>
            <person name="Stamatis D."/>
            <person name="Reddy T."/>
            <person name="Daum C."/>
            <person name="Shapiro N."/>
            <person name="Ivanova N."/>
            <person name="Kyrpides N."/>
            <person name="Woyke T."/>
        </authorList>
    </citation>
    <scope>NUCLEOTIDE SEQUENCE</scope>
    <source>
        <strain evidence="1">P5626</strain>
    </source>
</reference>
<evidence type="ECO:0000313" key="2">
    <source>
        <dbReference type="EMBL" id="TEB42565.1"/>
    </source>
</evidence>
<comment type="caution">
    <text evidence="2">The sequence shown here is derived from an EMBL/GenBank/DDBJ whole genome shotgun (WGS) entry which is preliminary data.</text>
</comment>
<dbReference type="Gene3D" id="2.20.110.10">
    <property type="entry name" value="Histone H3 K4-specific methyltransferase SET7/9 N-terminal domain"/>
    <property type="match status" value="1"/>
</dbReference>
<gene>
    <name evidence="2" type="ORF">D0809_19595</name>
    <name evidence="1" type="ORF">EV142_108144</name>
</gene>
<evidence type="ECO:0000313" key="4">
    <source>
        <dbReference type="Proteomes" id="UP000298340"/>
    </source>
</evidence>
<reference evidence="1 3" key="1">
    <citation type="journal article" date="2015" name="Stand. Genomic Sci.">
        <title>Genomic Encyclopedia of Bacterial and Archaeal Type Strains, Phase III: the genomes of soil and plant-associated and newly described type strains.</title>
        <authorList>
            <person name="Whitman W.B."/>
            <person name="Woyke T."/>
            <person name="Klenk H.P."/>
            <person name="Zhou Y."/>
            <person name="Lilburn T.G."/>
            <person name="Beck B.J."/>
            <person name="De Vos P."/>
            <person name="Vandamme P."/>
            <person name="Eisen J.A."/>
            <person name="Garrity G."/>
            <person name="Hugenholtz P."/>
            <person name="Kyrpides N.C."/>
        </authorList>
    </citation>
    <scope>NUCLEOTIDE SEQUENCE [LARGE SCALE GENOMIC DNA]</scope>
    <source>
        <strain evidence="1 3">P5626</strain>
    </source>
</reference>
<protein>
    <recommendedName>
        <fullName evidence="5">Lipoprotein</fullName>
    </recommendedName>
</protein>
<reference evidence="2 4" key="2">
    <citation type="journal article" date="2018" name="Syst. Appl. Microbiol.">
        <title>Flavobacterium circumlabens sp. nov. and Flavobacterium cupreum sp. nov., two psychrotrophic species isolated from Antarctic environmental samples.</title>
        <authorList>
            <person name="Kralova S."/>
            <person name="Busse H.J."/>
            <person name="Svec P."/>
            <person name="Maslanova I."/>
            <person name="Stankova E."/>
            <person name="Bartak M."/>
            <person name="Sedlacek I."/>
        </authorList>
    </citation>
    <scope>NUCLEOTIDE SEQUENCE [LARGE SCALE GENOMIC DNA]</scope>
    <source>
        <strain evidence="2 4">CCM 8828</strain>
    </source>
</reference>
<organism evidence="2 4">
    <name type="scientific">Flavobacterium circumlabens</name>
    <dbReference type="NCBI Taxonomy" id="2133765"/>
    <lineage>
        <taxon>Bacteria</taxon>
        <taxon>Pseudomonadati</taxon>
        <taxon>Bacteroidota</taxon>
        <taxon>Flavobacteriia</taxon>
        <taxon>Flavobacteriales</taxon>
        <taxon>Flavobacteriaceae</taxon>
        <taxon>Flavobacterium</taxon>
    </lineage>
</organism>
<dbReference type="OrthoDB" id="9785122at2"/>
<dbReference type="PROSITE" id="PS51257">
    <property type="entry name" value="PROKAR_LIPOPROTEIN"/>
    <property type="match status" value="1"/>
</dbReference>
<dbReference type="RefSeq" id="WP_132037299.1">
    <property type="nucleotide sequence ID" value="NZ_QWDN01000008.1"/>
</dbReference>